<dbReference type="Gene3D" id="1.10.357.140">
    <property type="entry name" value="UbiA prenyltransferase"/>
    <property type="match status" value="1"/>
</dbReference>
<keyword evidence="8" id="KW-1185">Reference proteome</keyword>
<dbReference type="STRING" id="316067.Geob_0307"/>
<feature type="transmembrane region" description="Helical" evidence="6">
    <location>
        <begin position="85"/>
        <end position="117"/>
    </location>
</feature>
<reference evidence="7 8" key="1">
    <citation type="submission" date="2009-01" db="EMBL/GenBank/DDBJ databases">
        <title>Complete sequence of Geobacter sp. FRC-32.</title>
        <authorList>
            <consortium name="US DOE Joint Genome Institute"/>
            <person name="Lucas S."/>
            <person name="Copeland A."/>
            <person name="Lapidus A."/>
            <person name="Glavina del Rio T."/>
            <person name="Dalin E."/>
            <person name="Tice H."/>
            <person name="Bruce D."/>
            <person name="Goodwin L."/>
            <person name="Pitluck S."/>
            <person name="Saunders E."/>
            <person name="Brettin T."/>
            <person name="Detter J.C."/>
            <person name="Han C."/>
            <person name="Larimer F."/>
            <person name="Land M."/>
            <person name="Hauser L."/>
            <person name="Kyrpides N."/>
            <person name="Ovchinnikova G."/>
            <person name="Kostka J."/>
            <person name="Richardson P."/>
        </authorList>
    </citation>
    <scope>NUCLEOTIDE SEQUENCE [LARGE SCALE GENOMIC DNA]</scope>
    <source>
        <strain evidence="8">DSM 22248 / JCM 15807 / FRC-32</strain>
    </source>
</reference>
<dbReference type="GO" id="GO:0016765">
    <property type="term" value="F:transferase activity, transferring alkyl or aryl (other than methyl) groups"/>
    <property type="evidence" value="ECO:0007669"/>
    <property type="project" value="InterPro"/>
</dbReference>
<feature type="transmembrane region" description="Helical" evidence="6">
    <location>
        <begin position="129"/>
        <end position="148"/>
    </location>
</feature>
<feature type="transmembrane region" description="Helical" evidence="6">
    <location>
        <begin position="38"/>
        <end position="59"/>
    </location>
</feature>
<dbReference type="PROSITE" id="PS51257">
    <property type="entry name" value="PROKAR_LIPOPROTEIN"/>
    <property type="match status" value="1"/>
</dbReference>
<evidence type="ECO:0000256" key="1">
    <source>
        <dbReference type="ARBA" id="ARBA00004141"/>
    </source>
</evidence>
<evidence type="ECO:0000313" key="7">
    <source>
        <dbReference type="EMBL" id="ACM18678.1"/>
    </source>
</evidence>
<name>B9M9C0_GEODF</name>
<keyword evidence="3 6" id="KW-0812">Transmembrane</keyword>
<feature type="transmembrane region" description="Helical" evidence="6">
    <location>
        <begin position="201"/>
        <end position="225"/>
    </location>
</feature>
<sequence length="232" mass="25166">MKPVRIYLELCRVSNLPTIWINTLAACLLSGNWQLKKIFLLLLGFSLMYCGGMAMNDWLDADMDRQTRPDRPIPSGRIGADEARICWLSLFAVSLCLFFAAGGYIAFCAAVILLLFITTYNLGHGLSPLAAIPMAGCRFMIYMISGIVCAGKPNLVLVLLAAVQFGYILYLTIKARREKENGQIISQIPLFLAGVPLVDGVAMALTMGIVWLLAGFAGGIATLAAQAKIRGD</sequence>
<dbReference type="Proteomes" id="UP000007721">
    <property type="component" value="Chromosome"/>
</dbReference>
<comment type="subcellular location">
    <subcellularLocation>
        <location evidence="1">Membrane</location>
        <topology evidence="1">Multi-pass membrane protein</topology>
    </subcellularLocation>
</comment>
<evidence type="ECO:0000256" key="6">
    <source>
        <dbReference type="SAM" id="Phobius"/>
    </source>
</evidence>
<dbReference type="Pfam" id="PF01040">
    <property type="entry name" value="UbiA"/>
    <property type="match status" value="1"/>
</dbReference>
<dbReference type="PANTHER" id="PTHR42723:SF1">
    <property type="entry name" value="CHLOROPHYLL SYNTHASE, CHLOROPLASTIC"/>
    <property type="match status" value="1"/>
</dbReference>
<evidence type="ECO:0008006" key="9">
    <source>
        <dbReference type="Google" id="ProtNLM"/>
    </source>
</evidence>
<dbReference type="HOGENOM" id="CLU_060108_0_0_7"/>
<evidence type="ECO:0000256" key="2">
    <source>
        <dbReference type="ARBA" id="ARBA00022475"/>
    </source>
</evidence>
<evidence type="ECO:0000256" key="4">
    <source>
        <dbReference type="ARBA" id="ARBA00022989"/>
    </source>
</evidence>
<evidence type="ECO:0000256" key="5">
    <source>
        <dbReference type="ARBA" id="ARBA00023136"/>
    </source>
</evidence>
<dbReference type="InterPro" id="IPR050475">
    <property type="entry name" value="Prenyltransferase_related"/>
</dbReference>
<dbReference type="RefSeq" id="WP_012645407.1">
    <property type="nucleotide sequence ID" value="NC_011979.1"/>
</dbReference>
<dbReference type="EMBL" id="CP001390">
    <property type="protein sequence ID" value="ACM18678.1"/>
    <property type="molecule type" value="Genomic_DNA"/>
</dbReference>
<organism evidence="7 8">
    <name type="scientific">Geotalea daltonii (strain DSM 22248 / JCM 15807 / FRC-32)</name>
    <name type="common">Geobacter daltonii</name>
    <dbReference type="NCBI Taxonomy" id="316067"/>
    <lineage>
        <taxon>Bacteria</taxon>
        <taxon>Pseudomonadati</taxon>
        <taxon>Thermodesulfobacteriota</taxon>
        <taxon>Desulfuromonadia</taxon>
        <taxon>Geobacterales</taxon>
        <taxon>Geobacteraceae</taxon>
        <taxon>Geotalea</taxon>
    </lineage>
</organism>
<keyword evidence="4 6" id="KW-1133">Transmembrane helix</keyword>
<accession>B9M9C0</accession>
<keyword evidence="5 6" id="KW-0472">Membrane</keyword>
<evidence type="ECO:0000256" key="3">
    <source>
        <dbReference type="ARBA" id="ARBA00022692"/>
    </source>
</evidence>
<feature type="transmembrane region" description="Helical" evidence="6">
    <location>
        <begin position="155"/>
        <end position="173"/>
    </location>
</feature>
<dbReference type="InterPro" id="IPR044878">
    <property type="entry name" value="UbiA_sf"/>
</dbReference>
<dbReference type="PANTHER" id="PTHR42723">
    <property type="entry name" value="CHLOROPHYLL SYNTHASE"/>
    <property type="match status" value="1"/>
</dbReference>
<evidence type="ECO:0000313" key="8">
    <source>
        <dbReference type="Proteomes" id="UP000007721"/>
    </source>
</evidence>
<dbReference type="eggNOG" id="COG0382">
    <property type="taxonomic scope" value="Bacteria"/>
</dbReference>
<dbReference type="GO" id="GO:0016020">
    <property type="term" value="C:membrane"/>
    <property type="evidence" value="ECO:0007669"/>
    <property type="project" value="UniProtKB-SubCell"/>
</dbReference>
<proteinExistence type="predicted"/>
<gene>
    <name evidence="7" type="ordered locus">Geob_0307</name>
</gene>
<dbReference type="AlphaFoldDB" id="B9M9C0"/>
<dbReference type="InterPro" id="IPR000537">
    <property type="entry name" value="UbiA_prenyltransferase"/>
</dbReference>
<keyword evidence="2" id="KW-1003">Cell membrane</keyword>
<protein>
    <recommendedName>
        <fullName evidence="9">Prenyltransferase</fullName>
    </recommendedName>
</protein>
<dbReference type="KEGG" id="geo:Geob_0307"/>